<sequence length="219" mass="24529">MRHAEVVHKAGSTAGQDIRDPTLTPEGGQQGQVFAASFGDQVKHITYILYSPMERTVLTAYEGLNSRELGLSELKNRYLGQEKAIDMVTLGKKSWNEKVKGIWRSGALQWHIDYIKGLLQGLQAANKGAVFGVVIVSHRSFLNKLAGPGKSPFTLSMTQSSNLVDLLCNIARVKIAQPTNYVFNEKNELREIDQTRVNYIREAFQKLFEQIEEPVHQNG</sequence>
<evidence type="ECO:0000313" key="3">
    <source>
        <dbReference type="Proteomes" id="UP000184330"/>
    </source>
</evidence>
<proteinExistence type="predicted"/>
<dbReference type="SUPFAM" id="SSF53254">
    <property type="entry name" value="Phosphoglycerate mutase-like"/>
    <property type="match status" value="1"/>
</dbReference>
<dbReference type="Proteomes" id="UP000184330">
    <property type="component" value="Unassembled WGS sequence"/>
</dbReference>
<organism evidence="2 3">
    <name type="scientific">Phialocephala subalpina</name>
    <dbReference type="NCBI Taxonomy" id="576137"/>
    <lineage>
        <taxon>Eukaryota</taxon>
        <taxon>Fungi</taxon>
        <taxon>Dikarya</taxon>
        <taxon>Ascomycota</taxon>
        <taxon>Pezizomycotina</taxon>
        <taxon>Leotiomycetes</taxon>
        <taxon>Helotiales</taxon>
        <taxon>Mollisiaceae</taxon>
        <taxon>Phialocephala</taxon>
        <taxon>Phialocephala fortinii species complex</taxon>
    </lineage>
</organism>
<accession>A0A1L7WKX6</accession>
<keyword evidence="3" id="KW-1185">Reference proteome</keyword>
<name>A0A1L7WKX6_9HELO</name>
<dbReference type="Pfam" id="PF00300">
    <property type="entry name" value="His_Phos_1"/>
    <property type="match status" value="1"/>
</dbReference>
<feature type="region of interest" description="Disordered" evidence="1">
    <location>
        <begin position="1"/>
        <end position="26"/>
    </location>
</feature>
<dbReference type="InterPro" id="IPR029033">
    <property type="entry name" value="His_PPase_superfam"/>
</dbReference>
<dbReference type="Gene3D" id="3.40.50.1240">
    <property type="entry name" value="Phosphoglycerate mutase-like"/>
    <property type="match status" value="1"/>
</dbReference>
<evidence type="ECO:0008006" key="4">
    <source>
        <dbReference type="Google" id="ProtNLM"/>
    </source>
</evidence>
<reference evidence="2 3" key="1">
    <citation type="submission" date="2016-03" db="EMBL/GenBank/DDBJ databases">
        <authorList>
            <person name="Ploux O."/>
        </authorList>
    </citation>
    <scope>NUCLEOTIDE SEQUENCE [LARGE SCALE GENOMIC DNA]</scope>
    <source>
        <strain evidence="2 3">UAMH 11012</strain>
    </source>
</reference>
<dbReference type="InterPro" id="IPR013078">
    <property type="entry name" value="His_Pase_superF_clade-1"/>
</dbReference>
<dbReference type="OrthoDB" id="496981at2759"/>
<dbReference type="AlphaFoldDB" id="A0A1L7WKX6"/>
<protein>
    <recommendedName>
        <fullName evidence="4">Phosphoglycerate mutase family protein</fullName>
    </recommendedName>
</protein>
<evidence type="ECO:0000256" key="1">
    <source>
        <dbReference type="SAM" id="MobiDB-lite"/>
    </source>
</evidence>
<dbReference type="EMBL" id="FJOG01000003">
    <property type="protein sequence ID" value="CZR53417.1"/>
    <property type="molecule type" value="Genomic_DNA"/>
</dbReference>
<gene>
    <name evidence="2" type="ORF">PAC_03295</name>
</gene>
<evidence type="ECO:0000313" key="2">
    <source>
        <dbReference type="EMBL" id="CZR53417.1"/>
    </source>
</evidence>